<feature type="region of interest" description="Disordered" evidence="1">
    <location>
        <begin position="162"/>
        <end position="189"/>
    </location>
</feature>
<evidence type="ECO:0000256" key="1">
    <source>
        <dbReference type="SAM" id="MobiDB-lite"/>
    </source>
</evidence>
<feature type="region of interest" description="Disordered" evidence="1">
    <location>
        <begin position="209"/>
        <end position="233"/>
    </location>
</feature>
<feature type="compositionally biased region" description="Polar residues" evidence="1">
    <location>
        <begin position="222"/>
        <end position="233"/>
    </location>
</feature>
<dbReference type="Proteomes" id="UP000091918">
    <property type="component" value="Unassembled WGS sequence"/>
</dbReference>
<name>A0A1B7NN04_9EURO</name>
<gene>
    <name evidence="2" type="ORF">ACJ72_07714</name>
</gene>
<dbReference type="AlphaFoldDB" id="A0A1B7NN04"/>
<organism evidence="2 3">
    <name type="scientific">Emergomyces africanus</name>
    <dbReference type="NCBI Taxonomy" id="1955775"/>
    <lineage>
        <taxon>Eukaryota</taxon>
        <taxon>Fungi</taxon>
        <taxon>Dikarya</taxon>
        <taxon>Ascomycota</taxon>
        <taxon>Pezizomycotina</taxon>
        <taxon>Eurotiomycetes</taxon>
        <taxon>Eurotiomycetidae</taxon>
        <taxon>Onygenales</taxon>
        <taxon>Ajellomycetaceae</taxon>
        <taxon>Emergomyces</taxon>
    </lineage>
</organism>
<feature type="region of interest" description="Disordered" evidence="1">
    <location>
        <begin position="302"/>
        <end position="335"/>
    </location>
</feature>
<proteinExistence type="predicted"/>
<feature type="region of interest" description="Disordered" evidence="1">
    <location>
        <begin position="53"/>
        <end position="143"/>
    </location>
</feature>
<feature type="compositionally biased region" description="Polar residues" evidence="1">
    <location>
        <begin position="178"/>
        <end position="187"/>
    </location>
</feature>
<comment type="caution">
    <text evidence="2">The sequence shown here is derived from an EMBL/GenBank/DDBJ whole genome shotgun (WGS) entry which is preliminary data.</text>
</comment>
<feature type="compositionally biased region" description="Low complexity" evidence="1">
    <location>
        <begin position="302"/>
        <end position="326"/>
    </location>
</feature>
<evidence type="ECO:0000313" key="2">
    <source>
        <dbReference type="EMBL" id="OAX77980.1"/>
    </source>
</evidence>
<keyword evidence="3" id="KW-1185">Reference proteome</keyword>
<feature type="compositionally biased region" description="Low complexity" evidence="1">
    <location>
        <begin position="82"/>
        <end position="92"/>
    </location>
</feature>
<protein>
    <submittedName>
        <fullName evidence="2">Uncharacterized protein</fullName>
    </submittedName>
</protein>
<dbReference type="EMBL" id="LGUA01001851">
    <property type="protein sequence ID" value="OAX77980.1"/>
    <property type="molecule type" value="Genomic_DNA"/>
</dbReference>
<evidence type="ECO:0000313" key="3">
    <source>
        <dbReference type="Proteomes" id="UP000091918"/>
    </source>
</evidence>
<dbReference type="OrthoDB" id="5359669at2759"/>
<sequence>MGHPILDIFPPGLTIVYPSSPSHSQFPDPQFFHTDPACSTFFSSSMNINGSIPSKPSNSFSTTSPSPTATATTNVNKPIWIPSSPASSSTAPLTMNPSRKRSRDDYTASSSSTSFSIEDDQRDSGFGSAATSSPTIEEADPTYGDAMVILKDSEWQSTKMHTDELPCSDLPSRKSQRLDTSAASSSFPAACDDNTIATIQAKLQSTSQNLDNNYRDHHPKRQPSSSSFTPLTPQEPQLDSITLLLGISWQRVSRTDDVDVAAALRGWERYIQNHYAPWIAQAEILLKHRGLGAFLVAGRIPGSDSGSTSPSTGSTLNTNTNLDADGTGTGTGTGNGKNWGAATHFYLFSEDLTEARLVGNDWDSCLRNLREVPIRYEDGSVVLKASASTASTASTMGTGAERVEGVARIVVEDKGVLIGCVSDDDAHVAGGGVGGSGHKDIDGDVMGMGMGMGMDIDW</sequence>
<dbReference type="STRING" id="1658172.A0A1B7NN04"/>
<feature type="compositionally biased region" description="Low complexity" evidence="1">
    <location>
        <begin position="53"/>
        <end position="74"/>
    </location>
</feature>
<reference evidence="2 3" key="1">
    <citation type="submission" date="2015-07" db="EMBL/GenBank/DDBJ databases">
        <title>Emmonsia species relationships and genome sequence.</title>
        <authorList>
            <person name="Cuomo C.A."/>
            <person name="Schwartz I.S."/>
            <person name="Kenyon C."/>
            <person name="de Hoog G.S."/>
            <person name="Govender N.P."/>
            <person name="Botha A."/>
            <person name="Moreno L."/>
            <person name="de Vries M."/>
            <person name="Munoz J.F."/>
            <person name="Stielow J.B."/>
        </authorList>
    </citation>
    <scope>NUCLEOTIDE SEQUENCE [LARGE SCALE GENOMIC DNA]</scope>
    <source>
        <strain evidence="2 3">CBS 136260</strain>
    </source>
</reference>
<accession>A0A1B7NN04</accession>